<dbReference type="SUPFAM" id="SSF51735">
    <property type="entry name" value="NAD(P)-binding Rossmann-fold domains"/>
    <property type="match status" value="1"/>
</dbReference>
<dbReference type="EMBL" id="JABSND010000270">
    <property type="protein sequence ID" value="KAI6292865.1"/>
    <property type="molecule type" value="Genomic_DNA"/>
</dbReference>
<feature type="domain" description="NmrA-like" evidence="4">
    <location>
        <begin position="127"/>
        <end position="366"/>
    </location>
</feature>
<evidence type="ECO:0000256" key="3">
    <source>
        <dbReference type="SAM" id="MobiDB-lite"/>
    </source>
</evidence>
<dbReference type="Gene3D" id="3.40.50.720">
    <property type="entry name" value="NAD(P)-binding Rossmann-like Domain"/>
    <property type="match status" value="1"/>
</dbReference>
<comment type="caution">
    <text evidence="5">The sequence shown here is derived from an EMBL/GenBank/DDBJ whole genome shotgun (WGS) entry which is preliminary data.</text>
</comment>
<dbReference type="InterPro" id="IPR008030">
    <property type="entry name" value="NmrA-like"/>
</dbReference>
<accession>A0ABQ8N896</accession>
<dbReference type="Pfam" id="PF05368">
    <property type="entry name" value="NmrA"/>
    <property type="match status" value="1"/>
</dbReference>
<evidence type="ECO:0000256" key="1">
    <source>
        <dbReference type="ARBA" id="ARBA00022857"/>
    </source>
</evidence>
<evidence type="ECO:0000313" key="6">
    <source>
        <dbReference type="Proteomes" id="UP001059893"/>
    </source>
</evidence>
<keyword evidence="2" id="KW-0560">Oxidoreductase</keyword>
<feature type="region of interest" description="Disordered" evidence="3">
    <location>
        <begin position="1"/>
        <end position="22"/>
    </location>
</feature>
<sequence length="429" mass="47951">MWAGHNASVKRQENNQPRPPPQYTCSLPKRLSTPPSQSLTVSFDASPHLVRFETKPIPQCPVSVKNGGFLVLALLCKSDKLVGTYSFNLGRRPNLQHAAARLSDIKELLQGNIQRNMSSFQISKTPSSILIFGATGKIGLHLTEWILKASPRFSRVSIFTSPSTVAAKAELLSKWETAGASIIIGDLTNPQDIADAYRGVDTVVSAVGRNVIQKQIQLIRLAEESSSVQWFFPSEYGTDVEHGPKSASERPHQDKLAVRKFIRDEVRRLHVVYLVTGPFFDMWAKFLHDQNRKEVQIIGDGEGKIGFCTMPDVGKFLVAALQNPPALTPKALRVQSFITTPNRVLEEFQKQTQTKWNVTPAPLVEFRAMEEKMWERKDPIATPMTLLRIWAEGGTLYDRNDNELLGLEAKDLDSMEVAVERVLTVPVKL</sequence>
<dbReference type="InterPro" id="IPR045312">
    <property type="entry name" value="PCBER-like"/>
</dbReference>
<evidence type="ECO:0000259" key="4">
    <source>
        <dbReference type="Pfam" id="PF05368"/>
    </source>
</evidence>
<keyword evidence="1" id="KW-0521">NADP</keyword>
<dbReference type="PANTHER" id="PTHR47706:SF11">
    <property type="entry name" value="ISOFLAVONE REDUCTASE FAMILY PROTEIN (AFU_ORTHOLOGUE AFUA_1G12510)"/>
    <property type="match status" value="1"/>
</dbReference>
<dbReference type="CDD" id="cd05259">
    <property type="entry name" value="PCBER_SDR_a"/>
    <property type="match status" value="1"/>
</dbReference>
<dbReference type="InterPro" id="IPR051609">
    <property type="entry name" value="NmrA/Isoflavone_reductase-like"/>
</dbReference>
<evidence type="ECO:0000313" key="5">
    <source>
        <dbReference type="EMBL" id="KAI6292865.1"/>
    </source>
</evidence>
<keyword evidence="6" id="KW-1185">Reference proteome</keyword>
<organism evidence="5 6">
    <name type="scientific">Pyricularia grisea</name>
    <name type="common">Crabgrass-specific blast fungus</name>
    <name type="synonym">Magnaporthe grisea</name>
    <dbReference type="NCBI Taxonomy" id="148305"/>
    <lineage>
        <taxon>Eukaryota</taxon>
        <taxon>Fungi</taxon>
        <taxon>Dikarya</taxon>
        <taxon>Ascomycota</taxon>
        <taxon>Pezizomycotina</taxon>
        <taxon>Sordariomycetes</taxon>
        <taxon>Sordariomycetidae</taxon>
        <taxon>Magnaporthales</taxon>
        <taxon>Pyriculariaceae</taxon>
        <taxon>Pyricularia</taxon>
    </lineage>
</organism>
<dbReference type="Gene3D" id="3.90.25.10">
    <property type="entry name" value="UDP-galactose 4-epimerase, domain 1"/>
    <property type="match status" value="1"/>
</dbReference>
<proteinExistence type="predicted"/>
<name>A0ABQ8N896_PYRGI</name>
<protein>
    <recommendedName>
        <fullName evidence="4">NmrA-like domain-containing protein</fullName>
    </recommendedName>
</protein>
<gene>
    <name evidence="5" type="ORF">MCOR33_009543</name>
</gene>
<evidence type="ECO:0000256" key="2">
    <source>
        <dbReference type="ARBA" id="ARBA00023002"/>
    </source>
</evidence>
<dbReference type="PANTHER" id="PTHR47706">
    <property type="entry name" value="NMRA-LIKE FAMILY PROTEIN"/>
    <property type="match status" value="1"/>
</dbReference>
<dbReference type="Proteomes" id="UP001059893">
    <property type="component" value="Unassembled WGS sequence"/>
</dbReference>
<dbReference type="InterPro" id="IPR036291">
    <property type="entry name" value="NAD(P)-bd_dom_sf"/>
</dbReference>
<reference evidence="5" key="1">
    <citation type="submission" date="2021-01" db="EMBL/GenBank/DDBJ databases">
        <title>Deciphering the adaptive evolutionary patterns associated with biogeogrpahic diversity in the finger millet blast pathogen Magnaporthe oryzae in Eastern Africa.</title>
        <authorList>
            <person name="Onyema G."/>
            <person name="Shittu T.A."/>
            <person name="Dodsworth S."/>
            <person name="Devilliers S."/>
            <person name="Muthumeenakshi S."/>
            <person name="Sreenivasaprasad S."/>
        </authorList>
    </citation>
    <scope>NUCLEOTIDE SEQUENCE</scope>
    <source>
        <strain evidence="5">D15/s37</strain>
    </source>
</reference>